<keyword evidence="3" id="KW-1185">Reference proteome</keyword>
<sequence>MPDQTWTVLRGGRTNHLWKVEDPRGARVVKRYASNAATPLFRNDPPDEARVLVALEGTGLAPQLLYAAGSSTDPFLVYRHQAGKVWREGPQKVARTLKALHARPVTAALTALPAAPDGTDALAQQTRAMIATLPAAQAGRLPRPDPLRHMPPSGIRCLLHGDPVPDNLVCTSDDLDALPVLIDWQCPALGDPVLDLAIFLSPAMQQIARGRVLSPDEKHAFLAAYDDPAAADRLDALQPVLHWRMAAYCLWKIHQDRPDMAYGAALAAELAALKDLSG</sequence>
<feature type="domain" description="Aminoglycoside phosphotransferase" evidence="1">
    <location>
        <begin position="6"/>
        <end position="228"/>
    </location>
</feature>
<name>A0ABW3TCZ9_9RHOB</name>
<organism evidence="2 3">
    <name type="scientific">Seohaeicola saemankumensis</name>
    <dbReference type="NCBI Taxonomy" id="481181"/>
    <lineage>
        <taxon>Bacteria</taxon>
        <taxon>Pseudomonadati</taxon>
        <taxon>Pseudomonadota</taxon>
        <taxon>Alphaproteobacteria</taxon>
        <taxon>Rhodobacterales</taxon>
        <taxon>Roseobacteraceae</taxon>
        <taxon>Seohaeicola</taxon>
    </lineage>
</organism>
<dbReference type="Pfam" id="PF01636">
    <property type="entry name" value="APH"/>
    <property type="match status" value="1"/>
</dbReference>
<dbReference type="Proteomes" id="UP001597151">
    <property type="component" value="Unassembled WGS sequence"/>
</dbReference>
<evidence type="ECO:0000259" key="1">
    <source>
        <dbReference type="Pfam" id="PF01636"/>
    </source>
</evidence>
<proteinExistence type="predicted"/>
<protein>
    <submittedName>
        <fullName evidence="2">Phosphotransferase</fullName>
    </submittedName>
</protein>
<dbReference type="SUPFAM" id="SSF56112">
    <property type="entry name" value="Protein kinase-like (PK-like)"/>
    <property type="match status" value="1"/>
</dbReference>
<dbReference type="Gene3D" id="3.90.1200.10">
    <property type="match status" value="1"/>
</dbReference>
<accession>A0ABW3TCZ9</accession>
<gene>
    <name evidence="2" type="ORF">ACFQ3C_10290</name>
</gene>
<dbReference type="EMBL" id="JBHTKR010000004">
    <property type="protein sequence ID" value="MFD1195060.1"/>
    <property type="molecule type" value="Genomic_DNA"/>
</dbReference>
<comment type="caution">
    <text evidence="2">The sequence shown here is derived from an EMBL/GenBank/DDBJ whole genome shotgun (WGS) entry which is preliminary data.</text>
</comment>
<reference evidence="3" key="1">
    <citation type="journal article" date="2019" name="Int. J. Syst. Evol. Microbiol.">
        <title>The Global Catalogue of Microorganisms (GCM) 10K type strain sequencing project: providing services to taxonomists for standard genome sequencing and annotation.</title>
        <authorList>
            <consortium name="The Broad Institute Genomics Platform"/>
            <consortium name="The Broad Institute Genome Sequencing Center for Infectious Disease"/>
            <person name="Wu L."/>
            <person name="Ma J."/>
        </authorList>
    </citation>
    <scope>NUCLEOTIDE SEQUENCE [LARGE SCALE GENOMIC DNA]</scope>
    <source>
        <strain evidence="3">CCUG 55328</strain>
    </source>
</reference>
<dbReference type="RefSeq" id="WP_380791374.1">
    <property type="nucleotide sequence ID" value="NZ_JBHTKR010000004.1"/>
</dbReference>
<evidence type="ECO:0000313" key="2">
    <source>
        <dbReference type="EMBL" id="MFD1195060.1"/>
    </source>
</evidence>
<dbReference type="InterPro" id="IPR011009">
    <property type="entry name" value="Kinase-like_dom_sf"/>
</dbReference>
<evidence type="ECO:0000313" key="3">
    <source>
        <dbReference type="Proteomes" id="UP001597151"/>
    </source>
</evidence>
<dbReference type="InterPro" id="IPR002575">
    <property type="entry name" value="Aminoglycoside_PTrfase"/>
</dbReference>